<dbReference type="OrthoDB" id="270602at2759"/>
<dbReference type="AlphaFoldDB" id="A0A2T0FIU2"/>
<dbReference type="RefSeq" id="XP_024664866.1">
    <property type="nucleotide sequence ID" value="XM_024809098.1"/>
</dbReference>
<feature type="compositionally biased region" description="Acidic residues" evidence="1">
    <location>
        <begin position="295"/>
        <end position="314"/>
    </location>
</feature>
<dbReference type="SMART" id="SM00594">
    <property type="entry name" value="UAS"/>
    <property type="match status" value="1"/>
</dbReference>
<reference evidence="3 4" key="1">
    <citation type="submission" date="2017-04" db="EMBL/GenBank/DDBJ databases">
        <title>Genome sequencing of [Candida] sorbophila.</title>
        <authorList>
            <person name="Ahn J.O."/>
        </authorList>
    </citation>
    <scope>NUCLEOTIDE SEQUENCE [LARGE SCALE GENOMIC DNA]</scope>
    <source>
        <strain evidence="3 4">DS02</strain>
    </source>
</reference>
<dbReference type="EMBL" id="NDIQ01000021">
    <property type="protein sequence ID" value="PRT54921.1"/>
    <property type="molecule type" value="Genomic_DNA"/>
</dbReference>
<dbReference type="Pfam" id="PF00789">
    <property type="entry name" value="UBX"/>
    <property type="match status" value="1"/>
</dbReference>
<dbReference type="SUPFAM" id="SSF52833">
    <property type="entry name" value="Thioredoxin-like"/>
    <property type="match status" value="1"/>
</dbReference>
<dbReference type="InterPro" id="IPR001012">
    <property type="entry name" value="UBX_dom"/>
</dbReference>
<protein>
    <submittedName>
        <fullName evidence="3">UBX domain-containing protein 2</fullName>
    </submittedName>
</protein>
<dbReference type="Pfam" id="PF14555">
    <property type="entry name" value="UBA_4"/>
    <property type="match status" value="1"/>
</dbReference>
<dbReference type="InterPro" id="IPR050730">
    <property type="entry name" value="UBX_domain-protein"/>
</dbReference>
<dbReference type="Gene3D" id="1.10.8.10">
    <property type="entry name" value="DNA helicase RuvA subunit, C-terminal domain"/>
    <property type="match status" value="1"/>
</dbReference>
<dbReference type="PANTHER" id="PTHR23322:SF6">
    <property type="entry name" value="UBX DOMAIN-CONTAINING PROTEIN 7"/>
    <property type="match status" value="1"/>
</dbReference>
<dbReference type="GO" id="GO:0005634">
    <property type="term" value="C:nucleus"/>
    <property type="evidence" value="ECO:0007669"/>
    <property type="project" value="TreeGrafter"/>
</dbReference>
<dbReference type="InterPro" id="IPR006577">
    <property type="entry name" value="UAS"/>
</dbReference>
<dbReference type="STRING" id="45607.A0A2T0FIU2"/>
<proteinExistence type="predicted"/>
<organism evidence="3 4">
    <name type="scientific">Wickerhamiella sorbophila</name>
    <dbReference type="NCBI Taxonomy" id="45607"/>
    <lineage>
        <taxon>Eukaryota</taxon>
        <taxon>Fungi</taxon>
        <taxon>Dikarya</taxon>
        <taxon>Ascomycota</taxon>
        <taxon>Saccharomycotina</taxon>
        <taxon>Dipodascomycetes</taxon>
        <taxon>Dipodascales</taxon>
        <taxon>Trichomonascaceae</taxon>
        <taxon>Wickerhamiella</taxon>
    </lineage>
</organism>
<dbReference type="PANTHER" id="PTHR23322">
    <property type="entry name" value="FAS-ASSOCIATED PROTEIN"/>
    <property type="match status" value="1"/>
</dbReference>
<dbReference type="SUPFAM" id="SSF54236">
    <property type="entry name" value="Ubiquitin-like"/>
    <property type="match status" value="1"/>
</dbReference>
<dbReference type="GeneID" id="36516289"/>
<dbReference type="Pfam" id="PF13899">
    <property type="entry name" value="Thioredoxin_7"/>
    <property type="match status" value="1"/>
</dbReference>
<comment type="caution">
    <text evidence="3">The sequence shown here is derived from an EMBL/GenBank/DDBJ whole genome shotgun (WGS) entry which is preliminary data.</text>
</comment>
<feature type="compositionally biased region" description="Polar residues" evidence="1">
    <location>
        <begin position="270"/>
        <end position="279"/>
    </location>
</feature>
<dbReference type="PROSITE" id="PS50033">
    <property type="entry name" value="UBX"/>
    <property type="match status" value="1"/>
</dbReference>
<keyword evidence="4" id="KW-1185">Reference proteome</keyword>
<dbReference type="GO" id="GO:0043130">
    <property type="term" value="F:ubiquitin binding"/>
    <property type="evidence" value="ECO:0007669"/>
    <property type="project" value="TreeGrafter"/>
</dbReference>
<feature type="region of interest" description="Disordered" evidence="1">
    <location>
        <begin position="258"/>
        <end position="333"/>
    </location>
</feature>
<dbReference type="Gene3D" id="3.10.20.90">
    <property type="entry name" value="Phosphatidylinositol 3-kinase Catalytic Subunit, Chain A, domain 1"/>
    <property type="match status" value="1"/>
</dbReference>
<evidence type="ECO:0000259" key="2">
    <source>
        <dbReference type="PROSITE" id="PS50033"/>
    </source>
</evidence>
<dbReference type="InterPro" id="IPR029071">
    <property type="entry name" value="Ubiquitin-like_domsf"/>
</dbReference>
<dbReference type="Proteomes" id="UP000238350">
    <property type="component" value="Unassembled WGS sequence"/>
</dbReference>
<dbReference type="SMART" id="SM00166">
    <property type="entry name" value="UBX"/>
    <property type="match status" value="1"/>
</dbReference>
<accession>A0A2T0FIU2</accession>
<dbReference type="SUPFAM" id="SSF46934">
    <property type="entry name" value="UBA-like"/>
    <property type="match status" value="1"/>
</dbReference>
<dbReference type="Gene3D" id="3.40.30.10">
    <property type="entry name" value="Glutaredoxin"/>
    <property type="match status" value="1"/>
</dbReference>
<evidence type="ECO:0000256" key="1">
    <source>
        <dbReference type="SAM" id="MobiDB-lite"/>
    </source>
</evidence>
<name>A0A2T0FIU2_9ASCO</name>
<evidence type="ECO:0000313" key="4">
    <source>
        <dbReference type="Proteomes" id="UP000238350"/>
    </source>
</evidence>
<feature type="domain" description="UBX" evidence="2">
    <location>
        <begin position="331"/>
        <end position="407"/>
    </location>
</feature>
<dbReference type="CDD" id="cd02958">
    <property type="entry name" value="UAS"/>
    <property type="match status" value="1"/>
</dbReference>
<dbReference type="CDD" id="cd14273">
    <property type="entry name" value="UBA_TAP-C_like"/>
    <property type="match status" value="1"/>
</dbReference>
<evidence type="ECO:0000313" key="3">
    <source>
        <dbReference type="EMBL" id="PRT54921.1"/>
    </source>
</evidence>
<dbReference type="GO" id="GO:0043161">
    <property type="term" value="P:proteasome-mediated ubiquitin-dependent protein catabolic process"/>
    <property type="evidence" value="ECO:0007669"/>
    <property type="project" value="TreeGrafter"/>
</dbReference>
<dbReference type="InterPro" id="IPR036249">
    <property type="entry name" value="Thioredoxin-like_sf"/>
</dbReference>
<gene>
    <name evidence="3" type="ORF">B9G98_02541</name>
</gene>
<sequence>MADSQEDLIATFCAVTSAEVGTAEQYLQAADYNLENAVELFFASGGASIATQNTVINNDDVAAAEAAQAAEYAEPEVRERIERRVDRLVDPDVPRFVFGNEPPIPSAPRGIFNQGRNMDFAQNMSPHERRLAELFRPPFDMMEDLDLDSAKQEAQEEKKWLLVNIQDTTEFSCQRLNRDLWRHESVKVVVKENFVFLQYDNDSTDGQMYRSLYPFETFPHMAILDPWTGEQQKVWSKVPSVEHFLEDLVEFLGQPGSVEQAPQEPLSVKGTASNTTITQVPEPEIVAGQEKLAEDGEEEEEEEKEEQEEEETTPEDPVASIEPLDIPEPDPGADVTRIQLRLSDGQRIVRRFKVSTKVAEIFAIIKHLKPEFAGKSLVLTAGRQNLSSELEKTIEEANLKNSTVLVES</sequence>
<dbReference type="InterPro" id="IPR009060">
    <property type="entry name" value="UBA-like_sf"/>
</dbReference>